<dbReference type="Proteomes" id="UP000076532">
    <property type="component" value="Unassembled WGS sequence"/>
</dbReference>
<sequence length="225" mass="24690">MEADEPLSHKLEPPFQVRPAPGSQAVYMYPQLGGVRGRSDACHHIWNVPGLTTSRGQNVCPDVGQKGSDGPQACLMSDKIVKLFPHYWQLLSVTRIPTPLFSASRMKNAKHGAIPKVSNIGAISYVGVQLFEQWHRHVFRATSTQTALFATKQFQHLPSIALLTKSSAPAKVNGAHFEIGAEDMTLFTTLSSNLERFARAMVVSRKRGPLEAGSRELLDTISEEG</sequence>
<dbReference type="OrthoDB" id="3065650at2759"/>
<evidence type="ECO:0000313" key="1">
    <source>
        <dbReference type="EMBL" id="KZP04858.1"/>
    </source>
</evidence>
<keyword evidence="2" id="KW-1185">Reference proteome</keyword>
<proteinExistence type="predicted"/>
<dbReference type="AlphaFoldDB" id="A0A167VCC8"/>
<evidence type="ECO:0000313" key="2">
    <source>
        <dbReference type="Proteomes" id="UP000076532"/>
    </source>
</evidence>
<gene>
    <name evidence="1" type="ORF">FIBSPDRAFT_903946</name>
</gene>
<accession>A0A167VCC8</accession>
<reference evidence="1 2" key="1">
    <citation type="journal article" date="2016" name="Mol. Biol. Evol.">
        <title>Comparative Genomics of Early-Diverging Mushroom-Forming Fungi Provides Insights into the Origins of Lignocellulose Decay Capabilities.</title>
        <authorList>
            <person name="Nagy L.G."/>
            <person name="Riley R."/>
            <person name="Tritt A."/>
            <person name="Adam C."/>
            <person name="Daum C."/>
            <person name="Floudas D."/>
            <person name="Sun H."/>
            <person name="Yadav J.S."/>
            <person name="Pangilinan J."/>
            <person name="Larsson K.H."/>
            <person name="Matsuura K."/>
            <person name="Barry K."/>
            <person name="Labutti K."/>
            <person name="Kuo R."/>
            <person name="Ohm R.A."/>
            <person name="Bhattacharya S.S."/>
            <person name="Shirouzu T."/>
            <person name="Yoshinaga Y."/>
            <person name="Martin F.M."/>
            <person name="Grigoriev I.V."/>
            <person name="Hibbett D.S."/>
        </authorList>
    </citation>
    <scope>NUCLEOTIDE SEQUENCE [LARGE SCALE GENOMIC DNA]</scope>
    <source>
        <strain evidence="1 2">CBS 109695</strain>
    </source>
</reference>
<dbReference type="STRING" id="436010.A0A167VCC8"/>
<protein>
    <submittedName>
        <fullName evidence="1">Uncharacterized protein</fullName>
    </submittedName>
</protein>
<organism evidence="1 2">
    <name type="scientific">Athelia psychrophila</name>
    <dbReference type="NCBI Taxonomy" id="1759441"/>
    <lineage>
        <taxon>Eukaryota</taxon>
        <taxon>Fungi</taxon>
        <taxon>Dikarya</taxon>
        <taxon>Basidiomycota</taxon>
        <taxon>Agaricomycotina</taxon>
        <taxon>Agaricomycetes</taxon>
        <taxon>Agaricomycetidae</taxon>
        <taxon>Atheliales</taxon>
        <taxon>Atheliaceae</taxon>
        <taxon>Athelia</taxon>
    </lineage>
</organism>
<dbReference type="EMBL" id="KV417882">
    <property type="protein sequence ID" value="KZP04858.1"/>
    <property type="molecule type" value="Genomic_DNA"/>
</dbReference>
<name>A0A167VCC8_9AGAM</name>